<evidence type="ECO:0008006" key="4">
    <source>
        <dbReference type="Google" id="ProtNLM"/>
    </source>
</evidence>
<organism evidence="2 3">
    <name type="scientific">Ornithinibacillus salinisoli</name>
    <dbReference type="NCBI Taxonomy" id="1848459"/>
    <lineage>
        <taxon>Bacteria</taxon>
        <taxon>Bacillati</taxon>
        <taxon>Bacillota</taxon>
        <taxon>Bacilli</taxon>
        <taxon>Bacillales</taxon>
        <taxon>Bacillaceae</taxon>
        <taxon>Ornithinibacillus</taxon>
    </lineage>
</organism>
<comment type="caution">
    <text evidence="2">The sequence shown here is derived from an EMBL/GenBank/DDBJ whole genome shotgun (WGS) entry which is preliminary data.</text>
</comment>
<dbReference type="EMBL" id="JBHUHQ010000016">
    <property type="protein sequence ID" value="MFD2045074.1"/>
    <property type="molecule type" value="Genomic_DNA"/>
</dbReference>
<feature type="transmembrane region" description="Helical" evidence="1">
    <location>
        <begin position="68"/>
        <end position="86"/>
    </location>
</feature>
<keyword evidence="1" id="KW-0812">Transmembrane</keyword>
<dbReference type="RefSeq" id="WP_377557687.1">
    <property type="nucleotide sequence ID" value="NZ_JBHUHQ010000016.1"/>
</dbReference>
<accession>A0ABW4W127</accession>
<evidence type="ECO:0000256" key="1">
    <source>
        <dbReference type="SAM" id="Phobius"/>
    </source>
</evidence>
<reference evidence="3" key="1">
    <citation type="journal article" date="2019" name="Int. J. Syst. Evol. Microbiol.">
        <title>The Global Catalogue of Microorganisms (GCM) 10K type strain sequencing project: providing services to taxonomists for standard genome sequencing and annotation.</title>
        <authorList>
            <consortium name="The Broad Institute Genomics Platform"/>
            <consortium name="The Broad Institute Genome Sequencing Center for Infectious Disease"/>
            <person name="Wu L."/>
            <person name="Ma J."/>
        </authorList>
    </citation>
    <scope>NUCLEOTIDE SEQUENCE [LARGE SCALE GENOMIC DNA]</scope>
    <source>
        <strain evidence="3">R28</strain>
    </source>
</reference>
<proteinExistence type="predicted"/>
<dbReference type="Proteomes" id="UP001597383">
    <property type="component" value="Unassembled WGS sequence"/>
</dbReference>
<keyword evidence="1" id="KW-1133">Transmembrane helix</keyword>
<protein>
    <recommendedName>
        <fullName evidence="4">DUF2651 domain-containing protein</fullName>
    </recommendedName>
</protein>
<name>A0ABW4W127_9BACI</name>
<gene>
    <name evidence="2" type="ORF">ACFSJF_12405</name>
</gene>
<sequence>MILWMVLHFYNPYVNLNEIGPMGSTFFMLFLPACLAIISSLTTKQWLMLFAILWSLPFSLYFVLTPGIFALFGITWITYLVSFLFMKLPKSKKVLE</sequence>
<evidence type="ECO:0000313" key="3">
    <source>
        <dbReference type="Proteomes" id="UP001597383"/>
    </source>
</evidence>
<evidence type="ECO:0000313" key="2">
    <source>
        <dbReference type="EMBL" id="MFD2045074.1"/>
    </source>
</evidence>
<keyword evidence="3" id="KW-1185">Reference proteome</keyword>
<keyword evidence="1" id="KW-0472">Membrane</keyword>
<feature type="transmembrane region" description="Helical" evidence="1">
    <location>
        <begin position="20"/>
        <end position="39"/>
    </location>
</feature>